<gene>
    <name evidence="3" type="ORF">ACFQ1U_01705</name>
</gene>
<dbReference type="SUPFAM" id="SSF141571">
    <property type="entry name" value="Pentapeptide repeat-like"/>
    <property type="match status" value="1"/>
</dbReference>
<evidence type="ECO:0000313" key="3">
    <source>
        <dbReference type="EMBL" id="MFD0991908.1"/>
    </source>
</evidence>
<dbReference type="EMBL" id="JBHTJR010000014">
    <property type="protein sequence ID" value="MFD0991908.1"/>
    <property type="molecule type" value="Genomic_DNA"/>
</dbReference>
<feature type="coiled-coil region" evidence="1">
    <location>
        <begin position="2"/>
        <end position="36"/>
    </location>
</feature>
<dbReference type="PANTHER" id="PTHR14136:SF17">
    <property type="entry name" value="BTB_POZ DOMAIN-CONTAINING PROTEIN KCTD9"/>
    <property type="match status" value="1"/>
</dbReference>
<feature type="transmembrane region" description="Helical" evidence="2">
    <location>
        <begin position="91"/>
        <end position="112"/>
    </location>
</feature>
<evidence type="ECO:0000313" key="4">
    <source>
        <dbReference type="Proteomes" id="UP001597062"/>
    </source>
</evidence>
<dbReference type="InterPro" id="IPR051082">
    <property type="entry name" value="Pentapeptide-BTB/POZ_domain"/>
</dbReference>
<keyword evidence="1" id="KW-0175">Coiled coil</keyword>
<dbReference type="Gene3D" id="2.160.20.80">
    <property type="entry name" value="E3 ubiquitin-protein ligase SopA"/>
    <property type="match status" value="1"/>
</dbReference>
<keyword evidence="4" id="KW-1185">Reference proteome</keyword>
<dbReference type="Proteomes" id="UP001597062">
    <property type="component" value="Unassembled WGS sequence"/>
</dbReference>
<name>A0ABW3JQN6_9FLAO</name>
<organism evidence="3 4">
    <name type="scientific">Tenacibaculum geojense</name>
    <dbReference type="NCBI Taxonomy" id="915352"/>
    <lineage>
        <taxon>Bacteria</taxon>
        <taxon>Pseudomonadati</taxon>
        <taxon>Bacteroidota</taxon>
        <taxon>Flavobacteriia</taxon>
        <taxon>Flavobacteriales</taxon>
        <taxon>Flavobacteriaceae</taxon>
        <taxon>Tenacibaculum</taxon>
    </lineage>
</organism>
<proteinExistence type="predicted"/>
<keyword evidence="2" id="KW-1133">Transmembrane helix</keyword>
<keyword evidence="2" id="KW-0472">Membrane</keyword>
<reference evidence="4" key="1">
    <citation type="journal article" date="2019" name="Int. J. Syst. Evol. Microbiol.">
        <title>The Global Catalogue of Microorganisms (GCM) 10K type strain sequencing project: providing services to taxonomists for standard genome sequencing and annotation.</title>
        <authorList>
            <consortium name="The Broad Institute Genomics Platform"/>
            <consortium name="The Broad Institute Genome Sequencing Center for Infectious Disease"/>
            <person name="Wu L."/>
            <person name="Ma J."/>
        </authorList>
    </citation>
    <scope>NUCLEOTIDE SEQUENCE [LARGE SCALE GENOMIC DNA]</scope>
    <source>
        <strain evidence="4">CCUG 60527</strain>
    </source>
</reference>
<evidence type="ECO:0000256" key="1">
    <source>
        <dbReference type="SAM" id="Coils"/>
    </source>
</evidence>
<accession>A0ABW3JQN6</accession>
<dbReference type="Pfam" id="PF00805">
    <property type="entry name" value="Pentapeptide"/>
    <property type="match status" value="1"/>
</dbReference>
<keyword evidence="2" id="KW-0812">Transmembrane</keyword>
<dbReference type="InterPro" id="IPR001646">
    <property type="entry name" value="5peptide_repeat"/>
</dbReference>
<comment type="caution">
    <text evidence="3">The sequence shown here is derived from an EMBL/GenBank/DDBJ whole genome shotgun (WGS) entry which is preliminary data.</text>
</comment>
<dbReference type="PANTHER" id="PTHR14136">
    <property type="entry name" value="BTB_POZ DOMAIN-CONTAINING PROTEIN KCTD9"/>
    <property type="match status" value="1"/>
</dbReference>
<dbReference type="RefSeq" id="WP_386104658.1">
    <property type="nucleotide sequence ID" value="NZ_JBHTJR010000014.1"/>
</dbReference>
<evidence type="ECO:0000256" key="2">
    <source>
        <dbReference type="SAM" id="Phobius"/>
    </source>
</evidence>
<sequence>MDENLQNELEKLRKENESLKSKIDNVNSKARKKQERTRNTLAWTWKMFTGASLHKNFNQWFTEFHSEKKVSADTSASLLTSLVRRFVRVRLLSLILLLFSLIPSLVSLYVLVKQNDLIRTQNALVESSRKSGYGFQLSSIFDAVDRIYKTDASGKVLNDGVIARIVGITSSLKPYKILEEDGLSTKLYSPERTQLLLYLLNADISTNSLKKIYGVADFSHCDLRNTNLSQKYLVGINLENSNLENCELNSSNLNDANLKNANLKAIQFSNGKAIEAFFNNADLTNANITKTNLTGADFTEATVRNINLNLSVTKETKGL</sequence>
<protein>
    <submittedName>
        <fullName evidence="3">Pentapeptide repeat-containing protein</fullName>
    </submittedName>
</protein>